<feature type="domain" description="RRM" evidence="4">
    <location>
        <begin position="14"/>
        <end position="87"/>
    </location>
</feature>
<evidence type="ECO:0000256" key="1">
    <source>
        <dbReference type="ARBA" id="ARBA00022884"/>
    </source>
</evidence>
<keyword evidence="1 2" id="KW-0694">RNA-binding</keyword>
<feature type="compositionally biased region" description="Basic and acidic residues" evidence="3">
    <location>
        <begin position="161"/>
        <end position="212"/>
    </location>
</feature>
<dbReference type="SMART" id="SM00360">
    <property type="entry name" value="RRM"/>
    <property type="match status" value="1"/>
</dbReference>
<proteinExistence type="predicted"/>
<evidence type="ECO:0000256" key="2">
    <source>
        <dbReference type="PROSITE-ProRule" id="PRU00176"/>
    </source>
</evidence>
<dbReference type="InterPro" id="IPR012677">
    <property type="entry name" value="Nucleotide-bd_a/b_plait_sf"/>
</dbReference>
<feature type="compositionally biased region" description="Basic and acidic residues" evidence="3">
    <location>
        <begin position="226"/>
        <end position="335"/>
    </location>
</feature>
<dbReference type="STRING" id="195883.A0A482X2P3"/>
<evidence type="ECO:0000256" key="3">
    <source>
        <dbReference type="SAM" id="MobiDB-lite"/>
    </source>
</evidence>
<accession>A0A482X2P3</accession>
<gene>
    <name evidence="5" type="ORF">LSTR_LSTR001171</name>
</gene>
<organism evidence="5 6">
    <name type="scientific">Laodelphax striatellus</name>
    <name type="common">Small brown planthopper</name>
    <name type="synonym">Delphax striatella</name>
    <dbReference type="NCBI Taxonomy" id="195883"/>
    <lineage>
        <taxon>Eukaryota</taxon>
        <taxon>Metazoa</taxon>
        <taxon>Ecdysozoa</taxon>
        <taxon>Arthropoda</taxon>
        <taxon>Hexapoda</taxon>
        <taxon>Insecta</taxon>
        <taxon>Pterygota</taxon>
        <taxon>Neoptera</taxon>
        <taxon>Paraneoptera</taxon>
        <taxon>Hemiptera</taxon>
        <taxon>Auchenorrhyncha</taxon>
        <taxon>Fulgoroidea</taxon>
        <taxon>Delphacidae</taxon>
        <taxon>Criomorphinae</taxon>
        <taxon>Laodelphax</taxon>
    </lineage>
</organism>
<protein>
    <recommendedName>
        <fullName evidence="4">RRM domain-containing protein</fullName>
    </recommendedName>
</protein>
<dbReference type="GO" id="GO:0003723">
    <property type="term" value="F:RNA binding"/>
    <property type="evidence" value="ECO:0007669"/>
    <property type="project" value="UniProtKB-UniRule"/>
</dbReference>
<evidence type="ECO:0000313" key="6">
    <source>
        <dbReference type="Proteomes" id="UP000291343"/>
    </source>
</evidence>
<dbReference type="PANTHER" id="PTHR48038:SF1">
    <property type="entry name" value="RIBONUCLEOPROTEIN RB97D"/>
    <property type="match status" value="1"/>
</dbReference>
<feature type="compositionally biased region" description="Basic residues" evidence="3">
    <location>
        <begin position="364"/>
        <end position="373"/>
    </location>
</feature>
<dbReference type="SUPFAM" id="SSF54928">
    <property type="entry name" value="RNA-binding domain, RBD"/>
    <property type="match status" value="1"/>
</dbReference>
<dbReference type="PANTHER" id="PTHR48038">
    <property type="entry name" value="RIBONUCLEOPROTEIN RB97D"/>
    <property type="match status" value="1"/>
</dbReference>
<feature type="compositionally biased region" description="Basic and acidic residues" evidence="3">
    <location>
        <begin position="97"/>
        <end position="108"/>
    </location>
</feature>
<dbReference type="AlphaFoldDB" id="A0A482X2P3"/>
<comment type="caution">
    <text evidence="5">The sequence shown here is derived from an EMBL/GenBank/DDBJ whole genome shotgun (WGS) entry which is preliminary data.</text>
</comment>
<dbReference type="PROSITE" id="PS50102">
    <property type="entry name" value="RRM"/>
    <property type="match status" value="1"/>
</dbReference>
<evidence type="ECO:0000259" key="4">
    <source>
        <dbReference type="PROSITE" id="PS50102"/>
    </source>
</evidence>
<dbReference type="InterPro" id="IPR000504">
    <property type="entry name" value="RRM_dom"/>
</dbReference>
<dbReference type="SMR" id="A0A482X2P3"/>
<evidence type="ECO:0000313" key="5">
    <source>
        <dbReference type="EMBL" id="RZF39650.1"/>
    </source>
</evidence>
<feature type="compositionally biased region" description="Basic and acidic residues" evidence="3">
    <location>
        <begin position="375"/>
        <end position="392"/>
    </location>
</feature>
<dbReference type="EMBL" id="QKKF02019844">
    <property type="protein sequence ID" value="RZF39650.1"/>
    <property type="molecule type" value="Genomic_DNA"/>
</dbReference>
<dbReference type="Proteomes" id="UP000291343">
    <property type="component" value="Unassembled WGS sequence"/>
</dbReference>
<reference evidence="5 6" key="1">
    <citation type="journal article" date="2017" name="Gigascience">
        <title>Genome sequence of the small brown planthopper, Laodelphax striatellus.</title>
        <authorList>
            <person name="Zhu J."/>
            <person name="Jiang F."/>
            <person name="Wang X."/>
            <person name="Yang P."/>
            <person name="Bao Y."/>
            <person name="Zhao W."/>
            <person name="Wang W."/>
            <person name="Lu H."/>
            <person name="Wang Q."/>
            <person name="Cui N."/>
            <person name="Li J."/>
            <person name="Chen X."/>
            <person name="Luo L."/>
            <person name="Yu J."/>
            <person name="Kang L."/>
            <person name="Cui F."/>
        </authorList>
    </citation>
    <scope>NUCLEOTIDE SEQUENCE [LARGE SCALE GENOMIC DNA]</scope>
    <source>
        <strain evidence="5">Lst14</strain>
    </source>
</reference>
<dbReference type="Pfam" id="PF00076">
    <property type="entry name" value="RRM_1"/>
    <property type="match status" value="1"/>
</dbReference>
<dbReference type="InterPro" id="IPR035979">
    <property type="entry name" value="RBD_domain_sf"/>
</dbReference>
<keyword evidence="6" id="KW-1185">Reference proteome</keyword>
<dbReference type="OrthoDB" id="5970at2759"/>
<feature type="region of interest" description="Disordered" evidence="3">
    <location>
        <begin position="86"/>
        <end position="403"/>
    </location>
</feature>
<name>A0A482X2P3_LAOST</name>
<sequence length="403" mass="47241">MMVDRTEPATVESFQVYVGGLDEHVPKEQLHSEFGRFGAVKSVWLAYNPPGFGFVRFYQKQDAEQACLALNNSVMFGHKIRVEMSDMRGKGGAGGGERGRGRGGERGRGRGQPYYDANSREPPRYGDYTPTRGYSSGRSRGFRNGGYAERDYRPAESNAYSDREYREIRGDSNGYRDRPVREYRPDSGEYRDREYRPAREQTNGYRDREYRPESNGFRDGGYKPADAYRAREYNPPRENDDVYRDGGYKPADTYRAREYNLPRENDDGYRDRGYKPAEGNGYREADRFTPPRDYRTSRDHEDRDFRTRNGRDRSRDGDYRDRERLSSRGARDRRSSPVAYRSRSRGDYRAARSRSRSRGDYRAVRSRSPRNRSRSPFESRESVRDRSWENYREGPQNSSRTKY</sequence>
<dbReference type="InParanoid" id="A0A482X2P3"/>
<dbReference type="Gene3D" id="3.30.70.330">
    <property type="match status" value="1"/>
</dbReference>